<dbReference type="AlphaFoldDB" id="A3ZVP0"/>
<dbReference type="Proteomes" id="UP000004358">
    <property type="component" value="Unassembled WGS sequence"/>
</dbReference>
<accession>A3ZVP0</accession>
<reference evidence="1 2" key="1">
    <citation type="submission" date="2006-02" db="EMBL/GenBank/DDBJ databases">
        <authorList>
            <person name="Amann R."/>
            <person name="Ferriera S."/>
            <person name="Johnson J."/>
            <person name="Kravitz S."/>
            <person name="Halpern A."/>
            <person name="Remington K."/>
            <person name="Beeson K."/>
            <person name="Tran B."/>
            <person name="Rogers Y.-H."/>
            <person name="Friedman R."/>
            <person name="Venter J.C."/>
        </authorList>
    </citation>
    <scope>NUCLEOTIDE SEQUENCE [LARGE SCALE GENOMIC DNA]</scope>
    <source>
        <strain evidence="1 2">DSM 3645</strain>
    </source>
</reference>
<comment type="caution">
    <text evidence="1">The sequence shown here is derived from an EMBL/GenBank/DDBJ whole genome shotgun (WGS) entry which is preliminary data.</text>
</comment>
<gene>
    <name evidence="1" type="ORF">DSM3645_02883</name>
</gene>
<evidence type="ECO:0000313" key="2">
    <source>
        <dbReference type="Proteomes" id="UP000004358"/>
    </source>
</evidence>
<name>A3ZVP0_9BACT</name>
<dbReference type="STRING" id="314230.DSM3645_02883"/>
<sequence length="62" mass="7292">MRIRRFDQLLKKSSTVLFDRMAFLDEVTVIVFIIVGPNPVGYQPIVNARLHRRQTNLRNCSF</sequence>
<protein>
    <submittedName>
        <fullName evidence="1">Uncharacterized protein</fullName>
    </submittedName>
</protein>
<organism evidence="1 2">
    <name type="scientific">Blastopirellula marina DSM 3645</name>
    <dbReference type="NCBI Taxonomy" id="314230"/>
    <lineage>
        <taxon>Bacteria</taxon>
        <taxon>Pseudomonadati</taxon>
        <taxon>Planctomycetota</taxon>
        <taxon>Planctomycetia</taxon>
        <taxon>Pirellulales</taxon>
        <taxon>Pirellulaceae</taxon>
        <taxon>Blastopirellula</taxon>
    </lineage>
</organism>
<evidence type="ECO:0000313" key="1">
    <source>
        <dbReference type="EMBL" id="EAQ79386.1"/>
    </source>
</evidence>
<proteinExistence type="predicted"/>
<dbReference type="HOGENOM" id="CLU_2895033_0_0_0"/>
<dbReference type="EMBL" id="AANZ01000014">
    <property type="protein sequence ID" value="EAQ79386.1"/>
    <property type="molecule type" value="Genomic_DNA"/>
</dbReference>